<comment type="caution">
    <text evidence="1">The sequence shown here is derived from an EMBL/GenBank/DDBJ whole genome shotgun (WGS) entry which is preliminary data.</text>
</comment>
<name>A0AAV4FJI6_9GAST</name>
<accession>A0AAV4FJI6</accession>
<protein>
    <submittedName>
        <fullName evidence="1">Uncharacterized protein</fullName>
    </submittedName>
</protein>
<reference evidence="1 2" key="1">
    <citation type="journal article" date="2021" name="Elife">
        <title>Chloroplast acquisition without the gene transfer in kleptoplastic sea slugs, Plakobranchus ocellatus.</title>
        <authorList>
            <person name="Maeda T."/>
            <person name="Takahashi S."/>
            <person name="Yoshida T."/>
            <person name="Shimamura S."/>
            <person name="Takaki Y."/>
            <person name="Nagai Y."/>
            <person name="Toyoda A."/>
            <person name="Suzuki Y."/>
            <person name="Arimoto A."/>
            <person name="Ishii H."/>
            <person name="Satoh N."/>
            <person name="Nishiyama T."/>
            <person name="Hasebe M."/>
            <person name="Maruyama T."/>
            <person name="Minagawa J."/>
            <person name="Obokata J."/>
            <person name="Shigenobu S."/>
        </authorList>
    </citation>
    <scope>NUCLEOTIDE SEQUENCE [LARGE SCALE GENOMIC DNA]</scope>
</reference>
<gene>
    <name evidence="1" type="ORF">ElyMa_002125100</name>
</gene>
<sequence length="121" mass="13228">MSTSHSTFTCGTACLPLSSPGAKLSPVGQLVYHCLHLALKFHLWDSLSSNFSPCAKLSPVGQLVCQFLTLQETFTCGTACLPLSSPGTKLSFVGQLAWQYVHLPLNFHLWDSLSTTVFTWH</sequence>
<dbReference type="Proteomes" id="UP000762676">
    <property type="component" value="Unassembled WGS sequence"/>
</dbReference>
<keyword evidence="2" id="KW-1185">Reference proteome</keyword>
<organism evidence="1 2">
    <name type="scientific">Elysia marginata</name>
    <dbReference type="NCBI Taxonomy" id="1093978"/>
    <lineage>
        <taxon>Eukaryota</taxon>
        <taxon>Metazoa</taxon>
        <taxon>Spiralia</taxon>
        <taxon>Lophotrochozoa</taxon>
        <taxon>Mollusca</taxon>
        <taxon>Gastropoda</taxon>
        <taxon>Heterobranchia</taxon>
        <taxon>Euthyneura</taxon>
        <taxon>Panpulmonata</taxon>
        <taxon>Sacoglossa</taxon>
        <taxon>Placobranchoidea</taxon>
        <taxon>Plakobranchidae</taxon>
        <taxon>Elysia</taxon>
    </lineage>
</organism>
<proteinExistence type="predicted"/>
<evidence type="ECO:0000313" key="2">
    <source>
        <dbReference type="Proteomes" id="UP000762676"/>
    </source>
</evidence>
<evidence type="ECO:0000313" key="1">
    <source>
        <dbReference type="EMBL" id="GFR72910.1"/>
    </source>
</evidence>
<dbReference type="EMBL" id="BMAT01004409">
    <property type="protein sequence ID" value="GFR72910.1"/>
    <property type="molecule type" value="Genomic_DNA"/>
</dbReference>
<dbReference type="AlphaFoldDB" id="A0AAV4FJI6"/>